<keyword evidence="14" id="KW-1185">Reference proteome</keyword>
<evidence type="ECO:0000256" key="4">
    <source>
        <dbReference type="ARBA" id="ARBA00012030"/>
    </source>
</evidence>
<keyword evidence="7 9" id="KW-0378">Hydrolase</keyword>
<organism evidence="13 14">
    <name type="scientific">Vicingus serpentipes</name>
    <dbReference type="NCBI Taxonomy" id="1926625"/>
    <lineage>
        <taxon>Bacteria</taxon>
        <taxon>Pseudomonadati</taxon>
        <taxon>Bacteroidota</taxon>
        <taxon>Flavobacteriia</taxon>
        <taxon>Flavobacteriales</taxon>
        <taxon>Vicingaceae</taxon>
        <taxon>Vicingus</taxon>
    </lineage>
</organism>
<evidence type="ECO:0000256" key="11">
    <source>
        <dbReference type="RuleBase" id="RU003780"/>
    </source>
</evidence>
<reference evidence="13 14" key="1">
    <citation type="submission" date="2019-08" db="EMBL/GenBank/DDBJ databases">
        <title>Genome of Vicingus serpentipes NCIMB 15042.</title>
        <authorList>
            <person name="Bowman J.P."/>
        </authorList>
    </citation>
    <scope>NUCLEOTIDE SEQUENCE [LARGE SCALE GENOMIC DNA]</scope>
    <source>
        <strain evidence="13 14">NCIMB 15042</strain>
    </source>
</reference>
<sequence length="224" mass="25486">MKTNIEKSWKKVLQKEFNSDYFINIKSTLINEQKNFTIYPPSKDIFKAFNTTPFDDVKVVIIGQDPYHGIGQAHGLSFSVQDGIKFPPSLENIFKELKTDLNIPYPANGNLTSWAKQGVLLLNASLTVRESDPNSHQNIGWQKFTDSVIQQLSEKREGIIFLLWGGFAKKKGAKIDRKKHHILTTGHPSPLSANRGYWFGNKHFSKTNKLLISMGKNPIDWNVK</sequence>
<dbReference type="InterPro" id="IPR002043">
    <property type="entry name" value="UDG_fam1"/>
</dbReference>
<evidence type="ECO:0000256" key="8">
    <source>
        <dbReference type="ARBA" id="ARBA00023204"/>
    </source>
</evidence>
<dbReference type="GO" id="GO:0097510">
    <property type="term" value="P:base-excision repair, AP site formation via deaminated base removal"/>
    <property type="evidence" value="ECO:0007669"/>
    <property type="project" value="TreeGrafter"/>
</dbReference>
<evidence type="ECO:0000256" key="3">
    <source>
        <dbReference type="ARBA" id="ARBA00008184"/>
    </source>
</evidence>
<evidence type="ECO:0000256" key="10">
    <source>
        <dbReference type="PROSITE-ProRule" id="PRU10072"/>
    </source>
</evidence>
<dbReference type="PANTHER" id="PTHR11264">
    <property type="entry name" value="URACIL-DNA GLYCOSYLASE"/>
    <property type="match status" value="1"/>
</dbReference>
<comment type="catalytic activity">
    <reaction evidence="1 9 11">
        <text>Hydrolyzes single-stranded DNA or mismatched double-stranded DNA and polynucleotides, releasing free uracil.</text>
        <dbReference type="EC" id="3.2.2.27"/>
    </reaction>
</comment>
<comment type="function">
    <text evidence="2 9 11">Excises uracil residues from the DNA which can arise as a result of misincorporation of dUMP residues by DNA polymerase or due to deamination of cytosine.</text>
</comment>
<keyword evidence="8 9" id="KW-0234">DNA repair</keyword>
<gene>
    <name evidence="9" type="primary">ung</name>
    <name evidence="13" type="ORF">FRY74_08540</name>
</gene>
<dbReference type="GO" id="GO:0004844">
    <property type="term" value="F:uracil DNA N-glycosylase activity"/>
    <property type="evidence" value="ECO:0007669"/>
    <property type="project" value="UniProtKB-UniRule"/>
</dbReference>
<dbReference type="SUPFAM" id="SSF52141">
    <property type="entry name" value="Uracil-DNA glycosylase-like"/>
    <property type="match status" value="1"/>
</dbReference>
<dbReference type="NCBIfam" id="NF003592">
    <property type="entry name" value="PRK05254.1-5"/>
    <property type="match status" value="1"/>
</dbReference>
<evidence type="ECO:0000256" key="7">
    <source>
        <dbReference type="ARBA" id="ARBA00022801"/>
    </source>
</evidence>
<dbReference type="InterPro" id="IPR005122">
    <property type="entry name" value="Uracil-DNA_glycosylase-like"/>
</dbReference>
<dbReference type="NCBIfam" id="NF003589">
    <property type="entry name" value="PRK05254.1-2"/>
    <property type="match status" value="1"/>
</dbReference>
<comment type="similarity">
    <text evidence="3 9 11">Belongs to the uracil-DNA glycosylase (UDG) superfamily. UNG family.</text>
</comment>
<comment type="subcellular location">
    <subcellularLocation>
        <location evidence="9">Cytoplasm</location>
    </subcellularLocation>
</comment>
<dbReference type="SMART" id="SM00986">
    <property type="entry name" value="UDG"/>
    <property type="match status" value="1"/>
</dbReference>
<dbReference type="PROSITE" id="PS00130">
    <property type="entry name" value="U_DNA_GLYCOSYLASE"/>
    <property type="match status" value="1"/>
</dbReference>
<feature type="domain" description="Uracil-DNA glycosylase-like" evidence="12">
    <location>
        <begin position="50"/>
        <end position="211"/>
    </location>
</feature>
<dbReference type="NCBIfam" id="NF003591">
    <property type="entry name" value="PRK05254.1-4"/>
    <property type="match status" value="1"/>
</dbReference>
<proteinExistence type="inferred from homology"/>
<evidence type="ECO:0000256" key="5">
    <source>
        <dbReference type="ARBA" id="ARBA00018429"/>
    </source>
</evidence>
<dbReference type="HAMAP" id="MF_00148">
    <property type="entry name" value="UDG"/>
    <property type="match status" value="1"/>
</dbReference>
<keyword evidence="13" id="KW-0326">Glycosidase</keyword>
<dbReference type="NCBIfam" id="TIGR00628">
    <property type="entry name" value="ung"/>
    <property type="match status" value="1"/>
</dbReference>
<dbReference type="InterPro" id="IPR036895">
    <property type="entry name" value="Uracil-DNA_glycosylase-like_sf"/>
</dbReference>
<keyword evidence="9" id="KW-0963">Cytoplasm</keyword>
<dbReference type="EC" id="3.2.2.27" evidence="4 9"/>
<protein>
    <recommendedName>
        <fullName evidence="5 9">Uracil-DNA glycosylase</fullName>
        <shortName evidence="9">UDG</shortName>
        <ecNumber evidence="4 9">3.2.2.27</ecNumber>
    </recommendedName>
</protein>
<dbReference type="InterPro" id="IPR018085">
    <property type="entry name" value="Ura-DNA_Glyclase_AS"/>
</dbReference>
<evidence type="ECO:0000256" key="6">
    <source>
        <dbReference type="ARBA" id="ARBA00022763"/>
    </source>
</evidence>
<dbReference type="RefSeq" id="WP_147100621.1">
    <property type="nucleotide sequence ID" value="NZ_VOOS01000003.1"/>
</dbReference>
<name>A0A5C6RVE4_9FLAO</name>
<evidence type="ECO:0000256" key="2">
    <source>
        <dbReference type="ARBA" id="ARBA00002631"/>
    </source>
</evidence>
<evidence type="ECO:0000313" key="13">
    <source>
        <dbReference type="EMBL" id="TXB65520.1"/>
    </source>
</evidence>
<evidence type="ECO:0000313" key="14">
    <source>
        <dbReference type="Proteomes" id="UP000321721"/>
    </source>
</evidence>
<evidence type="ECO:0000256" key="9">
    <source>
        <dbReference type="HAMAP-Rule" id="MF_00148"/>
    </source>
</evidence>
<dbReference type="FunFam" id="3.40.470.10:FF:000001">
    <property type="entry name" value="Uracil-DNA glycosylase"/>
    <property type="match status" value="1"/>
</dbReference>
<dbReference type="GO" id="GO:0005737">
    <property type="term" value="C:cytoplasm"/>
    <property type="evidence" value="ECO:0007669"/>
    <property type="project" value="UniProtKB-SubCell"/>
</dbReference>
<evidence type="ECO:0000256" key="1">
    <source>
        <dbReference type="ARBA" id="ARBA00001400"/>
    </source>
</evidence>
<dbReference type="Proteomes" id="UP000321721">
    <property type="component" value="Unassembled WGS sequence"/>
</dbReference>
<feature type="active site" description="Proton acceptor" evidence="9 10">
    <location>
        <position position="65"/>
    </location>
</feature>
<dbReference type="Pfam" id="PF03167">
    <property type="entry name" value="UDG"/>
    <property type="match status" value="1"/>
</dbReference>
<dbReference type="AlphaFoldDB" id="A0A5C6RVE4"/>
<evidence type="ECO:0000259" key="12">
    <source>
        <dbReference type="SMART" id="SM00986"/>
    </source>
</evidence>
<dbReference type="CDD" id="cd10027">
    <property type="entry name" value="UDG-F1-like"/>
    <property type="match status" value="1"/>
</dbReference>
<keyword evidence="6 9" id="KW-0227">DNA damage</keyword>
<dbReference type="PANTHER" id="PTHR11264:SF0">
    <property type="entry name" value="URACIL-DNA GLYCOSYLASE"/>
    <property type="match status" value="1"/>
</dbReference>
<dbReference type="SMART" id="SM00987">
    <property type="entry name" value="UreE_C"/>
    <property type="match status" value="1"/>
</dbReference>
<dbReference type="Gene3D" id="3.40.470.10">
    <property type="entry name" value="Uracil-DNA glycosylase-like domain"/>
    <property type="match status" value="1"/>
</dbReference>
<dbReference type="OrthoDB" id="9804372at2"/>
<dbReference type="EMBL" id="VOOS01000003">
    <property type="protein sequence ID" value="TXB65520.1"/>
    <property type="molecule type" value="Genomic_DNA"/>
</dbReference>
<comment type="caution">
    <text evidence="13">The sequence shown here is derived from an EMBL/GenBank/DDBJ whole genome shotgun (WGS) entry which is preliminary data.</text>
</comment>
<accession>A0A5C6RVE4</accession>
<dbReference type="NCBIfam" id="NF003588">
    <property type="entry name" value="PRK05254.1-1"/>
    <property type="match status" value="1"/>
</dbReference>